<dbReference type="Pfam" id="PF04055">
    <property type="entry name" value="Radical_SAM"/>
    <property type="match status" value="1"/>
</dbReference>
<evidence type="ECO:0000256" key="1">
    <source>
        <dbReference type="ARBA" id="ARBA00001966"/>
    </source>
</evidence>
<dbReference type="CDD" id="cd01335">
    <property type="entry name" value="Radical_SAM"/>
    <property type="match status" value="1"/>
</dbReference>
<evidence type="ECO:0000256" key="5">
    <source>
        <dbReference type="ARBA" id="ARBA00023014"/>
    </source>
</evidence>
<comment type="similarity">
    <text evidence="6">Belongs to the radical SAM superfamily. Anaerobic sulfatase-maturating enzyme family.</text>
</comment>
<dbReference type="GeneID" id="79949219"/>
<dbReference type="NCBIfam" id="TIGR04085">
    <property type="entry name" value="rSAM_more_4Fe4S"/>
    <property type="match status" value="1"/>
</dbReference>
<dbReference type="SFLD" id="SFLDG01067">
    <property type="entry name" value="SPASM/twitch_domain_containing"/>
    <property type="match status" value="1"/>
</dbReference>
<dbReference type="EMBL" id="CP091092">
    <property type="protein sequence ID" value="WFN37267.1"/>
    <property type="molecule type" value="Genomic_DNA"/>
</dbReference>
<protein>
    <submittedName>
        <fullName evidence="9">TIGR04083 family peptide-modifying radical SAM enzyme</fullName>
    </submittedName>
</protein>
<comment type="cofactor">
    <cofactor evidence="1">
        <name>[4Fe-4S] cluster</name>
        <dbReference type="ChEBI" id="CHEBI:49883"/>
    </cofactor>
</comment>
<keyword evidence="2" id="KW-0949">S-adenosyl-L-methionine</keyword>
<proteinExistence type="inferred from homology"/>
<organism evidence="9 10">
    <name type="scientific">Methanomicrobium antiquum</name>
    <dbReference type="NCBI Taxonomy" id="487686"/>
    <lineage>
        <taxon>Archaea</taxon>
        <taxon>Methanobacteriati</taxon>
        <taxon>Methanobacteriota</taxon>
        <taxon>Stenosarchaea group</taxon>
        <taxon>Methanomicrobia</taxon>
        <taxon>Methanomicrobiales</taxon>
        <taxon>Methanomicrobiaceae</taxon>
        <taxon>Methanomicrobium</taxon>
    </lineage>
</organism>
<dbReference type="Pfam" id="PF13186">
    <property type="entry name" value="SPASM"/>
    <property type="match status" value="1"/>
</dbReference>
<dbReference type="Gene3D" id="3.20.20.70">
    <property type="entry name" value="Aldolase class I"/>
    <property type="match status" value="1"/>
</dbReference>
<evidence type="ECO:0000256" key="4">
    <source>
        <dbReference type="ARBA" id="ARBA00023004"/>
    </source>
</evidence>
<dbReference type="InterPro" id="IPR013785">
    <property type="entry name" value="Aldolase_TIM"/>
</dbReference>
<dbReference type="GO" id="GO:0016491">
    <property type="term" value="F:oxidoreductase activity"/>
    <property type="evidence" value="ECO:0007669"/>
    <property type="project" value="InterPro"/>
</dbReference>
<dbReference type="RefSeq" id="WP_278100106.1">
    <property type="nucleotide sequence ID" value="NZ_CP091092.1"/>
</dbReference>
<dbReference type="AlphaFoldDB" id="A0AAF0FPK4"/>
<dbReference type="PROSITE" id="PS51918">
    <property type="entry name" value="RADICAL_SAM"/>
    <property type="match status" value="1"/>
</dbReference>
<keyword evidence="3" id="KW-0479">Metal-binding</keyword>
<evidence type="ECO:0000256" key="6">
    <source>
        <dbReference type="ARBA" id="ARBA00023601"/>
    </source>
</evidence>
<evidence type="ECO:0000256" key="3">
    <source>
        <dbReference type="ARBA" id="ARBA00022723"/>
    </source>
</evidence>
<dbReference type="InterPro" id="IPR007197">
    <property type="entry name" value="rSAM"/>
</dbReference>
<dbReference type="Proteomes" id="UP001218895">
    <property type="component" value="Chromosome"/>
</dbReference>
<dbReference type="PANTHER" id="PTHR43273">
    <property type="entry name" value="ANAEROBIC SULFATASE-MATURATING ENZYME HOMOLOG ASLB-RELATED"/>
    <property type="match status" value="1"/>
</dbReference>
<evidence type="ECO:0000259" key="8">
    <source>
        <dbReference type="PROSITE" id="PS51918"/>
    </source>
</evidence>
<dbReference type="InterPro" id="IPR024018">
    <property type="entry name" value="CHP04083_rSAM"/>
</dbReference>
<evidence type="ECO:0000256" key="2">
    <source>
        <dbReference type="ARBA" id="ARBA00022691"/>
    </source>
</evidence>
<name>A0AAF0FPK4_9EURY</name>
<keyword evidence="5" id="KW-0411">Iron-sulfur</keyword>
<dbReference type="CDD" id="cd21124">
    <property type="entry name" value="SPASM_CteB-like"/>
    <property type="match status" value="1"/>
</dbReference>
<sequence>MKSPFHVMIIPTLGCPSNCVYCWSSEEDSPVMTVETVRKTVEWLKNLKNYQVTVTFHGGEPLLAGAEFYKEALPILSEGLKHLEPTFAIQTNLWRMTPEIAKILAEYNIPVGSSIDGPEEINDIQRGSGYYEKNMKGFKTATENGLDVKYICTFTSDSYERKEEIFKFFMDNGFPLKLHPALPSLRGKEPEKYALEPEKYGELLVYLLDMAIKYINKAEIMNINDLVRCVFTRRGNVCTFADCMGTTFAIGPDGGIYPCYRFVGMQEYLMGNVHDNPSPDEIESSKAWILMQEFKSFVDESCKNCRHITYCRGGCPYNAIAPTGGEVRGVDPHCPAYKRIFDEIADRLDEEMYETSPGGMGYGGGNSASKRRRRKPGVTDLMHKIVMK</sequence>
<evidence type="ECO:0000256" key="7">
    <source>
        <dbReference type="SAM" id="MobiDB-lite"/>
    </source>
</evidence>
<dbReference type="SUPFAM" id="SSF102114">
    <property type="entry name" value="Radical SAM enzymes"/>
    <property type="match status" value="1"/>
</dbReference>
<dbReference type="SFLD" id="SFLDG01386">
    <property type="entry name" value="main_SPASM_domain-containing"/>
    <property type="match status" value="1"/>
</dbReference>
<dbReference type="InterPro" id="IPR023867">
    <property type="entry name" value="Sulphatase_maturase_rSAM"/>
</dbReference>
<dbReference type="InterPro" id="IPR047602">
    <property type="entry name" value="SPASM_CteB-like"/>
</dbReference>
<dbReference type="InterPro" id="IPR006638">
    <property type="entry name" value="Elp3/MiaA/NifB-like_rSAM"/>
</dbReference>
<dbReference type="SMART" id="SM00729">
    <property type="entry name" value="Elp3"/>
    <property type="match status" value="1"/>
</dbReference>
<keyword evidence="4" id="KW-0408">Iron</keyword>
<evidence type="ECO:0000313" key="9">
    <source>
        <dbReference type="EMBL" id="WFN37267.1"/>
    </source>
</evidence>
<dbReference type="InterPro" id="IPR023885">
    <property type="entry name" value="4Fe4S-binding_SPASM_dom"/>
</dbReference>
<dbReference type="GO" id="GO:0046872">
    <property type="term" value="F:metal ion binding"/>
    <property type="evidence" value="ECO:0007669"/>
    <property type="project" value="UniProtKB-KW"/>
</dbReference>
<dbReference type="GO" id="GO:0051536">
    <property type="term" value="F:iron-sulfur cluster binding"/>
    <property type="evidence" value="ECO:0007669"/>
    <property type="project" value="UniProtKB-KW"/>
</dbReference>
<dbReference type="SFLD" id="SFLDG01072">
    <property type="entry name" value="dehydrogenase_like"/>
    <property type="match status" value="1"/>
</dbReference>
<dbReference type="InterPro" id="IPR058240">
    <property type="entry name" value="rSAM_sf"/>
</dbReference>
<reference evidence="9" key="1">
    <citation type="submission" date="2022-01" db="EMBL/GenBank/DDBJ databases">
        <title>Complete genome of Methanomicrobium antiquum DSM 21220.</title>
        <authorList>
            <person name="Chen S.-C."/>
            <person name="You Y.-T."/>
            <person name="Zhou Y.-Z."/>
            <person name="Lai M.-C."/>
        </authorList>
    </citation>
    <scope>NUCLEOTIDE SEQUENCE</scope>
    <source>
        <strain evidence="9">DSM 21220</strain>
    </source>
</reference>
<feature type="domain" description="Radical SAM core" evidence="8">
    <location>
        <begin position="1"/>
        <end position="213"/>
    </location>
</feature>
<dbReference type="KEGG" id="manq:L1994_02450"/>
<feature type="region of interest" description="Disordered" evidence="7">
    <location>
        <begin position="355"/>
        <end position="376"/>
    </location>
</feature>
<dbReference type="SFLD" id="SFLDG01384">
    <property type="entry name" value="thioether_bond_formation_requi"/>
    <property type="match status" value="1"/>
</dbReference>
<evidence type="ECO:0000313" key="10">
    <source>
        <dbReference type="Proteomes" id="UP001218895"/>
    </source>
</evidence>
<keyword evidence="10" id="KW-1185">Reference proteome</keyword>
<accession>A0AAF0FPK4</accession>
<dbReference type="SFLD" id="SFLDS00029">
    <property type="entry name" value="Radical_SAM"/>
    <property type="match status" value="1"/>
</dbReference>
<gene>
    <name evidence="9" type="ORF">L1994_02450</name>
</gene>
<dbReference type="PANTHER" id="PTHR43273:SF3">
    <property type="entry name" value="ANAEROBIC SULFATASE-MATURATING ENZYME HOMOLOG ASLB-RELATED"/>
    <property type="match status" value="1"/>
</dbReference>
<dbReference type="NCBIfam" id="TIGR04083">
    <property type="entry name" value="rSAM_pep_methan"/>
    <property type="match status" value="1"/>
</dbReference>